<proteinExistence type="inferred from homology"/>
<dbReference type="InterPro" id="IPR023393">
    <property type="entry name" value="START-like_dom_sf"/>
</dbReference>
<dbReference type="Pfam" id="PF08327">
    <property type="entry name" value="AHSA1"/>
    <property type="match status" value="1"/>
</dbReference>
<gene>
    <name evidence="3" type="ORF">JNB61_16590</name>
</gene>
<dbReference type="Gene3D" id="3.30.530.20">
    <property type="match status" value="1"/>
</dbReference>
<dbReference type="SUPFAM" id="SSF55961">
    <property type="entry name" value="Bet v1-like"/>
    <property type="match status" value="1"/>
</dbReference>
<evidence type="ECO:0000259" key="2">
    <source>
        <dbReference type="Pfam" id="PF08327"/>
    </source>
</evidence>
<accession>A0ABS7I3K5</accession>
<reference evidence="3 4" key="1">
    <citation type="journal article" date="2021" name="MBio">
        <title>Poor Competitiveness of Bradyrhizobium in Pigeon Pea Root Colonization in Indian Soils.</title>
        <authorList>
            <person name="Chalasani D."/>
            <person name="Basu A."/>
            <person name="Pullabhotla S.V.S.R.N."/>
            <person name="Jorrin B."/>
            <person name="Neal A.L."/>
            <person name="Poole P.S."/>
            <person name="Podile A.R."/>
            <person name="Tkacz A."/>
        </authorList>
    </citation>
    <scope>NUCLEOTIDE SEQUENCE [LARGE SCALE GENOMIC DNA]</scope>
    <source>
        <strain evidence="3 4">HU12</strain>
    </source>
</reference>
<evidence type="ECO:0000313" key="3">
    <source>
        <dbReference type="EMBL" id="MBW9111392.1"/>
    </source>
</evidence>
<organism evidence="3 4">
    <name type="scientific">Microbacterium ureisolvens</name>
    <dbReference type="NCBI Taxonomy" id="2781186"/>
    <lineage>
        <taxon>Bacteria</taxon>
        <taxon>Bacillati</taxon>
        <taxon>Actinomycetota</taxon>
        <taxon>Actinomycetes</taxon>
        <taxon>Micrococcales</taxon>
        <taxon>Microbacteriaceae</taxon>
        <taxon>Microbacterium</taxon>
    </lineage>
</organism>
<comment type="caution">
    <text evidence="3">The sequence shown here is derived from an EMBL/GenBank/DDBJ whole genome shotgun (WGS) entry which is preliminary data.</text>
</comment>
<dbReference type="RefSeq" id="WP_220340360.1">
    <property type="nucleotide sequence ID" value="NZ_JAEUAX010000011.1"/>
</dbReference>
<sequence length="157" mass="17730">MSLTESREELRLQLRRELHATEEEVFDALVNPDKQAVWLSPPGAGGAVETTVDLRVGGAWEARFRPNHLTEVHDVQTYVVIDRPHRLVTDLVSESVVEGQSMPPLHSRVDITLEPTVWGTLMTVEQSGFPDVEIRDFFETVVWPAGLDRIESFLTAR</sequence>
<evidence type="ECO:0000313" key="4">
    <source>
        <dbReference type="Proteomes" id="UP000777440"/>
    </source>
</evidence>
<evidence type="ECO:0000256" key="1">
    <source>
        <dbReference type="ARBA" id="ARBA00006817"/>
    </source>
</evidence>
<protein>
    <submittedName>
        <fullName evidence="3">SRPBCC domain-containing protein</fullName>
    </submittedName>
</protein>
<name>A0ABS7I3K5_9MICO</name>
<feature type="domain" description="Activator of Hsp90 ATPase homologue 1/2-like C-terminal" evidence="2">
    <location>
        <begin position="20"/>
        <end position="154"/>
    </location>
</feature>
<dbReference type="CDD" id="cd07814">
    <property type="entry name" value="SRPBCC_CalC_Aha1-like"/>
    <property type="match status" value="1"/>
</dbReference>
<dbReference type="InterPro" id="IPR013538">
    <property type="entry name" value="ASHA1/2-like_C"/>
</dbReference>
<dbReference type="EMBL" id="JAEUAX010000011">
    <property type="protein sequence ID" value="MBW9111392.1"/>
    <property type="molecule type" value="Genomic_DNA"/>
</dbReference>
<keyword evidence="4" id="KW-1185">Reference proteome</keyword>
<comment type="similarity">
    <text evidence="1">Belongs to the AHA1 family.</text>
</comment>
<dbReference type="Proteomes" id="UP000777440">
    <property type="component" value="Unassembled WGS sequence"/>
</dbReference>